<dbReference type="Gene3D" id="3.30.70.270">
    <property type="match status" value="1"/>
</dbReference>
<dbReference type="InterPro" id="IPR035919">
    <property type="entry name" value="EAL_sf"/>
</dbReference>
<dbReference type="GO" id="GO:0071111">
    <property type="term" value="F:cyclic-guanylate-specific phosphodiesterase activity"/>
    <property type="evidence" value="ECO:0007669"/>
    <property type="project" value="InterPro"/>
</dbReference>
<comment type="caution">
    <text evidence="3">The sequence shown here is derived from an EMBL/GenBank/DDBJ whole genome shotgun (WGS) entry which is preliminary data.</text>
</comment>
<dbReference type="Gene3D" id="3.20.20.450">
    <property type="entry name" value="EAL domain"/>
    <property type="match status" value="1"/>
</dbReference>
<dbReference type="InterPro" id="IPR029787">
    <property type="entry name" value="Nucleotide_cyclase"/>
</dbReference>
<dbReference type="SUPFAM" id="SSF55073">
    <property type="entry name" value="Nucleotide cyclase"/>
    <property type="match status" value="1"/>
</dbReference>
<dbReference type="SMART" id="SM00267">
    <property type="entry name" value="GGDEF"/>
    <property type="match status" value="1"/>
</dbReference>
<dbReference type="InterPro" id="IPR000160">
    <property type="entry name" value="GGDEF_dom"/>
</dbReference>
<dbReference type="Pfam" id="PF00990">
    <property type="entry name" value="GGDEF"/>
    <property type="match status" value="1"/>
</dbReference>
<dbReference type="PANTHER" id="PTHR33121">
    <property type="entry name" value="CYCLIC DI-GMP PHOSPHODIESTERASE PDEF"/>
    <property type="match status" value="1"/>
</dbReference>
<dbReference type="EMBL" id="MUXE01000005">
    <property type="protein sequence ID" value="PUE65108.1"/>
    <property type="molecule type" value="Genomic_DNA"/>
</dbReference>
<dbReference type="AlphaFoldDB" id="A0A363D196"/>
<evidence type="ECO:0000313" key="3">
    <source>
        <dbReference type="EMBL" id="PUE65108.1"/>
    </source>
</evidence>
<dbReference type="CDD" id="cd01948">
    <property type="entry name" value="EAL"/>
    <property type="match status" value="1"/>
</dbReference>
<dbReference type="OrthoDB" id="9790732at2"/>
<dbReference type="SMART" id="SM00052">
    <property type="entry name" value="EAL"/>
    <property type="match status" value="1"/>
</dbReference>
<evidence type="ECO:0000313" key="4">
    <source>
        <dbReference type="Proteomes" id="UP000251135"/>
    </source>
</evidence>
<dbReference type="PROSITE" id="PS50883">
    <property type="entry name" value="EAL"/>
    <property type="match status" value="1"/>
</dbReference>
<dbReference type="PANTHER" id="PTHR33121:SF71">
    <property type="entry name" value="OXYGEN SENSOR PROTEIN DOSP"/>
    <property type="match status" value="1"/>
</dbReference>
<dbReference type="SUPFAM" id="SSF141868">
    <property type="entry name" value="EAL domain-like"/>
    <property type="match status" value="1"/>
</dbReference>
<name>A0A363D196_9BACT</name>
<dbReference type="InterPro" id="IPR001633">
    <property type="entry name" value="EAL_dom"/>
</dbReference>
<dbReference type="InterPro" id="IPR043128">
    <property type="entry name" value="Rev_trsase/Diguanyl_cyclase"/>
</dbReference>
<evidence type="ECO:0000259" key="1">
    <source>
        <dbReference type="PROSITE" id="PS50883"/>
    </source>
</evidence>
<dbReference type="CDD" id="cd01949">
    <property type="entry name" value="GGDEF"/>
    <property type="match status" value="1"/>
</dbReference>
<dbReference type="Proteomes" id="UP000251135">
    <property type="component" value="Unassembled WGS sequence"/>
</dbReference>
<reference evidence="3 4" key="1">
    <citation type="submission" date="2017-02" db="EMBL/GenBank/DDBJ databases">
        <title>Arcobacter caeni sp. nov, a new Arcobacter species isolated from reclaimed water.</title>
        <authorList>
            <person name="Figueras M.J."/>
            <person name="Perez-Cataluna A."/>
            <person name="Salas-Masso N."/>
        </authorList>
    </citation>
    <scope>NUCLEOTIDE SEQUENCE [LARGE SCALE GENOMIC DNA]</scope>
    <source>
        <strain evidence="3 4">RW17-10</strain>
    </source>
</reference>
<dbReference type="Pfam" id="PF00563">
    <property type="entry name" value="EAL"/>
    <property type="match status" value="1"/>
</dbReference>
<protein>
    <submittedName>
        <fullName evidence="3">GGDEF-domain containing protein</fullName>
    </submittedName>
</protein>
<gene>
    <name evidence="3" type="ORF">B0174_04730</name>
</gene>
<dbReference type="InterPro" id="IPR050706">
    <property type="entry name" value="Cyclic-di-GMP_PDE-like"/>
</dbReference>
<feature type="domain" description="EAL" evidence="1">
    <location>
        <begin position="412"/>
        <end position="659"/>
    </location>
</feature>
<feature type="domain" description="GGDEF" evidence="2">
    <location>
        <begin position="271"/>
        <end position="402"/>
    </location>
</feature>
<dbReference type="PROSITE" id="PS50887">
    <property type="entry name" value="GGDEF"/>
    <property type="match status" value="1"/>
</dbReference>
<dbReference type="RefSeq" id="WP_108558511.1">
    <property type="nucleotide sequence ID" value="NZ_MUXE01000005.1"/>
</dbReference>
<accession>A0A363D196</accession>
<dbReference type="NCBIfam" id="TIGR00254">
    <property type="entry name" value="GGDEF"/>
    <property type="match status" value="1"/>
</dbReference>
<sequence>MRYDVLIVSDEQKQFKDFKRYASKIMKNINITLSFECDDVYEAIEYTDILIIDINVHNYFNPLEDYLEKKIHTIFLVEENLHLEKYSIINKDDILYYPLDLDKLILKIKHYTNLVHSNIVLKKEEEFSNSIINNIDYPIFSIDSEKVIFSNDHFFKLLSCASLEEINKKYKNIADIFEKEIGCITNFDNRIFEKCENKNIKVCINSNNIKKYFSLQKIALTHNNTSIIILHDISHEIEHKHELYKLLYTDNLTAFPNRAKLIEELQNNNLVLEAVCLLNINSFKEVNDFFGHKVGDAILIDVAKLIQEKIKNEGEHFKLYKFPSDNYCITNTKDCQESFVSLIKNIVESVYKKVFIYELYEIDIRITAGISFSNKNNKLITADIALQSAKKDHKDYIVFYDELDKFREYENNMLWTKKLKSAFINDNIEVYFQPLVNNRTLKVDKYECLVRLIEEDGKVVAPYFFLDISKKSNQYTKLTKIVLEKSFQKFEHLPFEFSVNISYEDIESPDFLDFIKGLLKKYDIAPKVVFEILEDESIKNYNLLISFVDEVKALGCKVAIDDFGSGYSNFEHLLKMNIDYLKIDASLIKNIATNENSYKITKTIIEFAKNLNLKTIAEFVENEEIFNIVRNLGADYSQGYFFSAPISAPNIKEYNENGDKSHE</sequence>
<organism evidence="3 4">
    <name type="scientific">Arcobacter caeni</name>
    <dbReference type="NCBI Taxonomy" id="1912877"/>
    <lineage>
        <taxon>Bacteria</taxon>
        <taxon>Pseudomonadati</taxon>
        <taxon>Campylobacterota</taxon>
        <taxon>Epsilonproteobacteria</taxon>
        <taxon>Campylobacterales</taxon>
        <taxon>Arcobacteraceae</taxon>
        <taxon>Arcobacter</taxon>
    </lineage>
</organism>
<keyword evidence="4" id="KW-1185">Reference proteome</keyword>
<evidence type="ECO:0000259" key="2">
    <source>
        <dbReference type="PROSITE" id="PS50887"/>
    </source>
</evidence>
<proteinExistence type="predicted"/>